<dbReference type="AlphaFoldDB" id="A0AAW1HC87"/>
<accession>A0AAW1HC87</accession>
<dbReference type="GO" id="GO:0004730">
    <property type="term" value="F:pseudouridylate synthase activity"/>
    <property type="evidence" value="ECO:0007669"/>
    <property type="project" value="InterPro"/>
</dbReference>
<dbReference type="Pfam" id="PF04227">
    <property type="entry name" value="Indigoidine_A"/>
    <property type="match status" value="1"/>
</dbReference>
<dbReference type="InterPro" id="IPR007342">
    <property type="entry name" value="PsuG"/>
</dbReference>
<comment type="caution">
    <text evidence="1">The sequence shown here is derived from an EMBL/GenBank/DDBJ whole genome shotgun (WGS) entry which is preliminary data.</text>
</comment>
<protein>
    <submittedName>
        <fullName evidence="1">Uncharacterized protein</fullName>
    </submittedName>
</protein>
<dbReference type="Gene3D" id="3.40.1790.10">
    <property type="entry name" value="Indigoidine synthase domain"/>
    <property type="match status" value="1"/>
</dbReference>
<name>A0AAW1HC87_SAPOF</name>
<dbReference type="Proteomes" id="UP001443914">
    <property type="component" value="Unassembled WGS sequence"/>
</dbReference>
<keyword evidence="2" id="KW-1185">Reference proteome</keyword>
<sequence>MRCPHNLKTSKDIKGVIRENKAIIAAMTILDGIPDIGLHIEELEWLAKFGAQVHKTARPRHSCCCKCSSYFLAFTIPSRHHVIFSAETACLCKWSSQ</sequence>
<proteinExistence type="predicted"/>
<dbReference type="EMBL" id="JBDFQZ010000012">
    <property type="protein sequence ID" value="KAK9673604.1"/>
    <property type="molecule type" value="Genomic_DNA"/>
</dbReference>
<evidence type="ECO:0000313" key="2">
    <source>
        <dbReference type="Proteomes" id="UP001443914"/>
    </source>
</evidence>
<gene>
    <name evidence="1" type="ORF">RND81_12G178000</name>
</gene>
<dbReference type="SUPFAM" id="SSF110581">
    <property type="entry name" value="Indigoidine synthase A-like"/>
    <property type="match status" value="1"/>
</dbReference>
<dbReference type="InterPro" id="IPR022830">
    <property type="entry name" value="Indigdn_synthA-like"/>
</dbReference>
<reference evidence="1" key="1">
    <citation type="submission" date="2024-03" db="EMBL/GenBank/DDBJ databases">
        <title>WGS assembly of Saponaria officinalis var. Norfolk2.</title>
        <authorList>
            <person name="Jenkins J."/>
            <person name="Shu S."/>
            <person name="Grimwood J."/>
            <person name="Barry K."/>
            <person name="Goodstein D."/>
            <person name="Schmutz J."/>
            <person name="Leebens-Mack J."/>
            <person name="Osbourn A."/>
        </authorList>
    </citation>
    <scope>NUCLEOTIDE SEQUENCE [LARGE SCALE GENOMIC DNA]</scope>
    <source>
        <strain evidence="1">JIC</strain>
    </source>
</reference>
<organism evidence="1 2">
    <name type="scientific">Saponaria officinalis</name>
    <name type="common">Common soapwort</name>
    <name type="synonym">Lychnis saponaria</name>
    <dbReference type="NCBI Taxonomy" id="3572"/>
    <lineage>
        <taxon>Eukaryota</taxon>
        <taxon>Viridiplantae</taxon>
        <taxon>Streptophyta</taxon>
        <taxon>Embryophyta</taxon>
        <taxon>Tracheophyta</taxon>
        <taxon>Spermatophyta</taxon>
        <taxon>Magnoliopsida</taxon>
        <taxon>eudicotyledons</taxon>
        <taxon>Gunneridae</taxon>
        <taxon>Pentapetalae</taxon>
        <taxon>Caryophyllales</taxon>
        <taxon>Caryophyllaceae</taxon>
        <taxon>Caryophylleae</taxon>
        <taxon>Saponaria</taxon>
    </lineage>
</organism>
<evidence type="ECO:0000313" key="1">
    <source>
        <dbReference type="EMBL" id="KAK9673604.1"/>
    </source>
</evidence>